<dbReference type="PANTHER" id="PTHR11206">
    <property type="entry name" value="MULTIDRUG RESISTANCE PROTEIN"/>
    <property type="match status" value="1"/>
</dbReference>
<dbReference type="GO" id="GO:0016020">
    <property type="term" value="C:membrane"/>
    <property type="evidence" value="ECO:0007669"/>
    <property type="project" value="InterPro"/>
</dbReference>
<name>A0A9N8E3R0_9STRA</name>
<feature type="transmembrane region" description="Helical" evidence="3">
    <location>
        <begin position="119"/>
        <end position="138"/>
    </location>
</feature>
<feature type="transmembrane region" description="Helical" evidence="3">
    <location>
        <begin position="260"/>
        <end position="279"/>
    </location>
</feature>
<evidence type="ECO:0000256" key="1">
    <source>
        <dbReference type="ARBA" id="ARBA00010199"/>
    </source>
</evidence>
<feature type="transmembrane region" description="Helical" evidence="3">
    <location>
        <begin position="158"/>
        <end position="181"/>
    </location>
</feature>
<proteinExistence type="inferred from homology"/>
<dbReference type="GO" id="GO:0015297">
    <property type="term" value="F:antiporter activity"/>
    <property type="evidence" value="ECO:0007669"/>
    <property type="project" value="InterPro"/>
</dbReference>
<keyword evidence="5" id="KW-1185">Reference proteome</keyword>
<evidence type="ECO:0000256" key="2">
    <source>
        <dbReference type="SAM" id="MobiDB-lite"/>
    </source>
</evidence>
<dbReference type="Pfam" id="PF01554">
    <property type="entry name" value="MatE"/>
    <property type="match status" value="2"/>
</dbReference>
<evidence type="ECO:0000313" key="4">
    <source>
        <dbReference type="EMBL" id="CAB9512011.1"/>
    </source>
</evidence>
<dbReference type="Proteomes" id="UP001153069">
    <property type="component" value="Unassembled WGS sequence"/>
</dbReference>
<feature type="transmembrane region" description="Helical" evidence="3">
    <location>
        <begin position="382"/>
        <end position="405"/>
    </location>
</feature>
<dbReference type="OrthoDB" id="41353at2759"/>
<feature type="region of interest" description="Disordered" evidence="2">
    <location>
        <begin position="522"/>
        <end position="546"/>
    </location>
</feature>
<keyword evidence="3" id="KW-0472">Membrane</keyword>
<feature type="region of interest" description="Disordered" evidence="2">
    <location>
        <begin position="24"/>
        <end position="53"/>
    </location>
</feature>
<keyword evidence="3" id="KW-1133">Transmembrane helix</keyword>
<feature type="transmembrane region" description="Helical" evidence="3">
    <location>
        <begin position="323"/>
        <end position="343"/>
    </location>
</feature>
<accession>A0A9N8E3R0</accession>
<reference evidence="4" key="1">
    <citation type="submission" date="2020-06" db="EMBL/GenBank/DDBJ databases">
        <authorList>
            <consortium name="Plant Systems Biology data submission"/>
        </authorList>
    </citation>
    <scope>NUCLEOTIDE SEQUENCE</scope>
    <source>
        <strain evidence="4">D6</strain>
    </source>
</reference>
<dbReference type="GO" id="GO:0042910">
    <property type="term" value="F:xenobiotic transmembrane transporter activity"/>
    <property type="evidence" value="ECO:0007669"/>
    <property type="project" value="InterPro"/>
</dbReference>
<comment type="caution">
    <text evidence="4">The sequence shown here is derived from an EMBL/GenBank/DDBJ whole genome shotgun (WGS) entry which is preliminary data.</text>
</comment>
<keyword evidence="3" id="KW-0812">Transmembrane</keyword>
<feature type="transmembrane region" description="Helical" evidence="3">
    <location>
        <begin position="454"/>
        <end position="474"/>
    </location>
</feature>
<sequence length="561" mass="61861">MGSERNSHHDEVLVEAEIITNDIISNDQQDDEKAPLNHANTNTERRDPSPLSCRSMNSQCSILSIRSVDWQKTQQEAILLLDLAIPQTFLQLGLIWASALTASYVGRRMGSIYLDGFTLGNLTGNLFISSLLQGILSASDTLSPQAFGAGNDREVGLLAIRGFVVSLVVTVPILVVLFSSLERIFQQLHQDPLVAELAKTWFQVFSLGLPFYSLSMMMWRFLAAQGLMMPQVIVGAIANLVVLPLCLELCIKWFDFIGSAIAITSFSIVHTAMLWFYLWRYQPHSRASWPGLSRDVWKEALAWEPLVHFVRLGLGGMLCSCEWIYWEILVLMAGSLGVVPLSAQTIANMVVEVFFMLPIGVGIGLTIRIGATLSVSVARAQVLAMASLFFGTIAFALLSMVVYYQQNLIVSFFTVEPDVIEACRAIWWKVALLNFNCGIYGIVTGIATGLGMQWTLGIASLVALVVLGLPLAYYFAIVQGGGLSAIWFWMNPPYALVSFILLICFTKVDWNAIAADIMQRERSGDDHRNKDPEQPNVTMNGYGSTDHHQMVTDVGTAASQA</sequence>
<evidence type="ECO:0000256" key="3">
    <source>
        <dbReference type="SAM" id="Phobius"/>
    </source>
</evidence>
<protein>
    <submittedName>
        <fullName evidence="4">Toxin extrusion protein 1</fullName>
    </submittedName>
</protein>
<dbReference type="InterPro" id="IPR002528">
    <property type="entry name" value="MATE_fam"/>
</dbReference>
<evidence type="ECO:0000313" key="5">
    <source>
        <dbReference type="Proteomes" id="UP001153069"/>
    </source>
</evidence>
<feature type="compositionally biased region" description="Basic and acidic residues" evidence="2">
    <location>
        <begin position="522"/>
        <end position="533"/>
    </location>
</feature>
<feature type="transmembrane region" description="Helical" evidence="3">
    <location>
        <begin position="425"/>
        <end position="447"/>
    </location>
</feature>
<feature type="transmembrane region" description="Helical" evidence="3">
    <location>
        <begin position="233"/>
        <end position="254"/>
    </location>
</feature>
<organism evidence="4 5">
    <name type="scientific">Seminavis robusta</name>
    <dbReference type="NCBI Taxonomy" id="568900"/>
    <lineage>
        <taxon>Eukaryota</taxon>
        <taxon>Sar</taxon>
        <taxon>Stramenopiles</taxon>
        <taxon>Ochrophyta</taxon>
        <taxon>Bacillariophyta</taxon>
        <taxon>Bacillariophyceae</taxon>
        <taxon>Bacillariophycidae</taxon>
        <taxon>Naviculales</taxon>
        <taxon>Naviculaceae</taxon>
        <taxon>Seminavis</taxon>
    </lineage>
</organism>
<feature type="transmembrane region" description="Helical" evidence="3">
    <location>
        <begin position="349"/>
        <end position="370"/>
    </location>
</feature>
<feature type="transmembrane region" description="Helical" evidence="3">
    <location>
        <begin position="201"/>
        <end position="221"/>
    </location>
</feature>
<dbReference type="AlphaFoldDB" id="A0A9N8E3R0"/>
<dbReference type="EMBL" id="CAICTM010000513">
    <property type="protein sequence ID" value="CAB9512011.1"/>
    <property type="molecule type" value="Genomic_DNA"/>
</dbReference>
<gene>
    <name evidence="4" type="ORF">SEMRO_514_G158000.1</name>
</gene>
<feature type="transmembrane region" description="Helical" evidence="3">
    <location>
        <begin position="494"/>
        <end position="513"/>
    </location>
</feature>
<comment type="similarity">
    <text evidence="1">Belongs to the multi antimicrobial extrusion (MATE) (TC 2.A.66.1) family.</text>
</comment>